<organism evidence="2 3">
    <name type="scientific">Variovorax humicola</name>
    <dbReference type="NCBI Taxonomy" id="1769758"/>
    <lineage>
        <taxon>Bacteria</taxon>
        <taxon>Pseudomonadati</taxon>
        <taxon>Pseudomonadota</taxon>
        <taxon>Betaproteobacteria</taxon>
        <taxon>Burkholderiales</taxon>
        <taxon>Comamonadaceae</taxon>
        <taxon>Variovorax</taxon>
    </lineage>
</organism>
<reference evidence="2 3" key="1">
    <citation type="submission" date="2024-03" db="EMBL/GenBank/DDBJ databases">
        <title>Novel species of the genus Variovorax.</title>
        <authorList>
            <person name="Liu Q."/>
            <person name="Xin Y.-H."/>
        </authorList>
    </citation>
    <scope>NUCLEOTIDE SEQUENCE [LARGE SCALE GENOMIC DNA]</scope>
    <source>
        <strain evidence="2 3">KACC 18501</strain>
    </source>
</reference>
<feature type="region of interest" description="Disordered" evidence="1">
    <location>
        <begin position="71"/>
        <end position="98"/>
    </location>
</feature>
<gene>
    <name evidence="2" type="ORF">WKW80_16940</name>
</gene>
<proteinExistence type="predicted"/>
<evidence type="ECO:0000256" key="1">
    <source>
        <dbReference type="SAM" id="MobiDB-lite"/>
    </source>
</evidence>
<protein>
    <submittedName>
        <fullName evidence="2">Uncharacterized protein</fullName>
    </submittedName>
</protein>
<sequence>MTPTDQFTWAFADDTAKSAATAKALVAASLKNPERLKIKGIPERAAKTAPCSRQRATREPRRRLIHEKVAKRHEAVGGSIHEKTSWPRQIWTGGEKPK</sequence>
<dbReference type="EMBL" id="JBBKZV010000009">
    <property type="protein sequence ID" value="MEJ8823701.1"/>
    <property type="molecule type" value="Genomic_DNA"/>
</dbReference>
<evidence type="ECO:0000313" key="3">
    <source>
        <dbReference type="Proteomes" id="UP001363010"/>
    </source>
</evidence>
<name>A0ABU8W385_9BURK</name>
<comment type="caution">
    <text evidence="2">The sequence shown here is derived from an EMBL/GenBank/DDBJ whole genome shotgun (WGS) entry which is preliminary data.</text>
</comment>
<accession>A0ABU8W385</accession>
<feature type="compositionally biased region" description="Basic and acidic residues" evidence="1">
    <location>
        <begin position="71"/>
        <end position="85"/>
    </location>
</feature>
<evidence type="ECO:0000313" key="2">
    <source>
        <dbReference type="EMBL" id="MEJ8823701.1"/>
    </source>
</evidence>
<dbReference type="RefSeq" id="WP_340364730.1">
    <property type="nucleotide sequence ID" value="NZ_JBBKZV010000009.1"/>
</dbReference>
<keyword evidence="3" id="KW-1185">Reference proteome</keyword>
<dbReference type="Proteomes" id="UP001363010">
    <property type="component" value="Unassembled WGS sequence"/>
</dbReference>